<feature type="domain" description="DUF6429" evidence="1">
    <location>
        <begin position="8"/>
        <end position="76"/>
    </location>
</feature>
<sequence>MNTMNINTEAIDDAVLALLWLTLHDYDRAWKGFDWDVLNRLYERGFIGNPVNKAKSVVLTEEGLRQSRLLFQRYFATEGSENDDETDF</sequence>
<accession>A0A5U8JIX7</accession>
<evidence type="ECO:0000259" key="1">
    <source>
        <dbReference type="Pfam" id="PF20008"/>
    </source>
</evidence>
<proteinExistence type="predicted"/>
<dbReference type="Proteomes" id="UP000839597">
    <property type="component" value="Unassembled WGS sequence"/>
</dbReference>
<reference evidence="2" key="1">
    <citation type="submission" date="2018-06" db="EMBL/GenBank/DDBJ databases">
        <authorList>
            <person name="Ashton P.M."/>
            <person name="Dallman T."/>
            <person name="Nair S."/>
            <person name="De Pinna E."/>
            <person name="Peters T."/>
            <person name="Grant K."/>
        </authorList>
    </citation>
    <scope>NUCLEOTIDE SEQUENCE [LARGE SCALE GENOMIC DNA]</scope>
    <source>
        <strain evidence="2">449454</strain>
    </source>
</reference>
<dbReference type="EMBL" id="AAGTPA010000094">
    <property type="protein sequence ID" value="EBR8436730.1"/>
    <property type="molecule type" value="Genomic_DNA"/>
</dbReference>
<organism evidence="2">
    <name type="scientific">Salmonella enterica subsp. enterica serovar Panama</name>
    <dbReference type="NCBI Taxonomy" id="29472"/>
    <lineage>
        <taxon>Bacteria</taxon>
        <taxon>Pseudomonadati</taxon>
        <taxon>Pseudomonadota</taxon>
        <taxon>Gammaproteobacteria</taxon>
        <taxon>Enterobacterales</taxon>
        <taxon>Enterobacteriaceae</taxon>
        <taxon>Salmonella</taxon>
    </lineage>
</organism>
<comment type="caution">
    <text evidence="2">The sequence shown here is derived from an EMBL/GenBank/DDBJ whole genome shotgun (WGS) entry which is preliminary data.</text>
</comment>
<protein>
    <recommendedName>
        <fullName evidence="1">DUF6429 domain-containing protein</fullName>
    </recommendedName>
</protein>
<dbReference type="AlphaFoldDB" id="A0A5U8JIX7"/>
<name>A0A5U8JIX7_SALET</name>
<gene>
    <name evidence="2" type="ORF">DOI44_28090</name>
</gene>
<dbReference type="InterPro" id="IPR045489">
    <property type="entry name" value="DUF6429"/>
</dbReference>
<dbReference type="Pfam" id="PF20008">
    <property type="entry name" value="DUF6429"/>
    <property type="match status" value="1"/>
</dbReference>
<evidence type="ECO:0000313" key="2">
    <source>
        <dbReference type="EMBL" id="EBR8436730.1"/>
    </source>
</evidence>